<comment type="caution">
    <text evidence="2">The sequence shown here is derived from an EMBL/GenBank/DDBJ whole genome shotgun (WGS) entry which is preliminary data.</text>
</comment>
<gene>
    <name evidence="2" type="ORF">GCK72_021214</name>
</gene>
<name>A0A6A5GJ73_CAERE</name>
<dbReference type="RefSeq" id="XP_053583022.1">
    <property type="nucleotide sequence ID" value="XM_053734109.1"/>
</dbReference>
<evidence type="ECO:0000313" key="3">
    <source>
        <dbReference type="Proteomes" id="UP000483820"/>
    </source>
</evidence>
<accession>A0A6A5GJ73</accession>
<dbReference type="CTD" id="9827570"/>
<sequence length="516" mass="61118">MSNYQKYPVHESKEITNFLQFPSPEFIAYNLHTIDDLECLIAVNKRDDSSAEILIHLDASNEIKRVRARYFLGMFNETDKELISWEEEKEADIDGFLCVKPWTVPQPNKPFTFKFGLHVSAIMGMDKVWKFNFYDPLFNAANDSKMTVFIERNNPNVRFYTHKELMIFHWSELSPMQRKEIDGQCIIPPWISMNMLEKCLQIAHGVQVHCSLSDLYKISLIAKGLVLKNVIDYCERRYIEHLNQVEITEIWFHSTFMGDCRHLLNIHVVSSVLDLSSIRSVRSIARHQKSSLKSRVDKVTAQNYHQSSSLSGIYWLNTLDWKQWSFMMIGFDWFQYERINKKSIYQPIYGNKYVTNGFERRNQKKMAPFSLNDFWETTVEQEKWNGRWETFRNHYKDNLGKQVESLNFIPIKYRALIIYVTSLRVSDEFKMKLASEYCQCKFDEHGRIVAIRSDDVVGTGKHRKLRSKDEPKCEKKEEEEDSEEQVKTIGDLYDKMKNLLDSYFKHNKLLMYCILD</sequence>
<reference evidence="2 3" key="1">
    <citation type="submission" date="2019-12" db="EMBL/GenBank/DDBJ databases">
        <title>Chromosome-level assembly of the Caenorhabditis remanei genome.</title>
        <authorList>
            <person name="Teterina A.A."/>
            <person name="Willis J.H."/>
            <person name="Phillips P.C."/>
        </authorList>
    </citation>
    <scope>NUCLEOTIDE SEQUENCE [LARGE SCALE GENOMIC DNA]</scope>
    <source>
        <strain evidence="2 3">PX506</strain>
        <tissue evidence="2">Whole organism</tissue>
    </source>
</reference>
<dbReference type="KEGG" id="crq:GCK72_021214"/>
<evidence type="ECO:0000313" key="2">
    <source>
        <dbReference type="EMBL" id="KAF1754651.1"/>
    </source>
</evidence>
<protein>
    <recommendedName>
        <fullName evidence="1">SPK domain-containing protein</fullName>
    </recommendedName>
</protein>
<dbReference type="Proteomes" id="UP000483820">
    <property type="component" value="Chromosome V"/>
</dbReference>
<dbReference type="EMBL" id="WUAV01000005">
    <property type="protein sequence ID" value="KAF1754651.1"/>
    <property type="molecule type" value="Genomic_DNA"/>
</dbReference>
<organism evidence="2 3">
    <name type="scientific">Caenorhabditis remanei</name>
    <name type="common">Caenorhabditis vulgaris</name>
    <dbReference type="NCBI Taxonomy" id="31234"/>
    <lineage>
        <taxon>Eukaryota</taxon>
        <taxon>Metazoa</taxon>
        <taxon>Ecdysozoa</taxon>
        <taxon>Nematoda</taxon>
        <taxon>Chromadorea</taxon>
        <taxon>Rhabditida</taxon>
        <taxon>Rhabditina</taxon>
        <taxon>Rhabditomorpha</taxon>
        <taxon>Rhabditoidea</taxon>
        <taxon>Rhabditidae</taxon>
        <taxon>Peloderinae</taxon>
        <taxon>Caenorhabditis</taxon>
    </lineage>
</organism>
<proteinExistence type="predicted"/>
<dbReference type="AlphaFoldDB" id="A0A6A5GJ73"/>
<dbReference type="GeneID" id="9827570"/>
<dbReference type="Pfam" id="PF04435">
    <property type="entry name" value="SPK"/>
    <property type="match status" value="1"/>
</dbReference>
<evidence type="ECO:0000259" key="1">
    <source>
        <dbReference type="Pfam" id="PF04435"/>
    </source>
</evidence>
<feature type="domain" description="SPK" evidence="1">
    <location>
        <begin position="364"/>
        <end position="455"/>
    </location>
</feature>
<dbReference type="InterPro" id="IPR006570">
    <property type="entry name" value="SPK_dom"/>
</dbReference>